<reference evidence="2" key="1">
    <citation type="submission" date="2021-06" db="EMBL/GenBank/DDBJ databases">
        <authorList>
            <person name="Huq M.A."/>
        </authorList>
    </citation>
    <scope>NUCLEOTIDE SEQUENCE</scope>
    <source>
        <strain evidence="2">MAH-26</strain>
    </source>
</reference>
<evidence type="ECO:0008006" key="4">
    <source>
        <dbReference type="Google" id="ProtNLM"/>
    </source>
</evidence>
<accession>A0A9E2SCJ7</accession>
<proteinExistence type="predicted"/>
<dbReference type="Proteomes" id="UP000812270">
    <property type="component" value="Unassembled WGS sequence"/>
</dbReference>
<evidence type="ECO:0000313" key="2">
    <source>
        <dbReference type="EMBL" id="MBV4358798.1"/>
    </source>
</evidence>
<dbReference type="AlphaFoldDB" id="A0A9E2SCJ7"/>
<evidence type="ECO:0000313" key="3">
    <source>
        <dbReference type="Proteomes" id="UP000812270"/>
    </source>
</evidence>
<feature type="chain" id="PRO_5039484943" description="TerB family tellurite resistance protein" evidence="1">
    <location>
        <begin position="20"/>
        <end position="213"/>
    </location>
</feature>
<organism evidence="2 3">
    <name type="scientific">Pinibacter aurantiacus</name>
    <dbReference type="NCBI Taxonomy" id="2851599"/>
    <lineage>
        <taxon>Bacteria</taxon>
        <taxon>Pseudomonadati</taxon>
        <taxon>Bacteroidota</taxon>
        <taxon>Chitinophagia</taxon>
        <taxon>Chitinophagales</taxon>
        <taxon>Chitinophagaceae</taxon>
        <taxon>Pinibacter</taxon>
    </lineage>
</organism>
<keyword evidence="3" id="KW-1185">Reference proteome</keyword>
<keyword evidence="1" id="KW-0732">Signal</keyword>
<feature type="signal peptide" evidence="1">
    <location>
        <begin position="1"/>
        <end position="19"/>
    </location>
</feature>
<name>A0A9E2SCJ7_9BACT</name>
<comment type="caution">
    <text evidence="2">The sequence shown here is derived from an EMBL/GenBank/DDBJ whole genome shotgun (WGS) entry which is preliminary data.</text>
</comment>
<evidence type="ECO:0000256" key="1">
    <source>
        <dbReference type="SAM" id="SignalP"/>
    </source>
</evidence>
<gene>
    <name evidence="2" type="ORF">KTO63_16655</name>
</gene>
<protein>
    <recommendedName>
        <fullName evidence="4">TerB family tellurite resistance protein</fullName>
    </recommendedName>
</protein>
<dbReference type="EMBL" id="JAHSPG010000013">
    <property type="protein sequence ID" value="MBV4358798.1"/>
    <property type="molecule type" value="Genomic_DNA"/>
</dbReference>
<dbReference type="RefSeq" id="WP_217792517.1">
    <property type="nucleotide sequence ID" value="NZ_JAHSPG010000013.1"/>
</dbReference>
<sequence length="213" mass="24171">MKTILCFVLAIIISTTTQAQFLQNVFAQKAMEKKNQLQQIAALNIYMGYLEKGYAIAKKGLTTIGDIKNKHFTLDKDFFASLASINPKVKNYARVADIISMNILIVNNSTRLFKGLEASPLFSSEEKNYVKAVCAALENGSRAITEELIQFLSANVFTMTDDERIHCIDRLYREMAERVTFLQHFANDTKILALAKQRDSQDAQEIRTLFELQ</sequence>